<dbReference type="Gene3D" id="3.40.50.300">
    <property type="entry name" value="P-loop containing nucleotide triphosphate hydrolases"/>
    <property type="match status" value="2"/>
</dbReference>
<evidence type="ECO:0000256" key="2">
    <source>
        <dbReference type="ARBA" id="ARBA00022741"/>
    </source>
</evidence>
<dbReference type="InterPro" id="IPR011890">
    <property type="entry name" value="SMC_prok"/>
</dbReference>
<dbReference type="SUPFAM" id="SSF57997">
    <property type="entry name" value="Tropomyosin"/>
    <property type="match status" value="2"/>
</dbReference>
<dbReference type="InterPro" id="IPR027417">
    <property type="entry name" value="P-loop_NTPase"/>
</dbReference>
<dbReference type="NCBIfam" id="TIGR02168">
    <property type="entry name" value="SMC_prok_B"/>
    <property type="match status" value="1"/>
</dbReference>
<comment type="function">
    <text evidence="6">Required for chromosome condensation and partitioning.</text>
</comment>
<dbReference type="RefSeq" id="WP_105931228.1">
    <property type="nucleotide sequence ID" value="NZ_PVNO01000025.1"/>
</dbReference>
<name>A0ABX5CRC4_9ALTE</name>
<evidence type="ECO:0000313" key="9">
    <source>
        <dbReference type="Proteomes" id="UP000239539"/>
    </source>
</evidence>
<dbReference type="PANTHER" id="PTHR43977">
    <property type="entry name" value="STRUCTURAL MAINTENANCE OF CHROMOSOMES PROTEIN 3"/>
    <property type="match status" value="1"/>
</dbReference>
<feature type="coiled-coil region" evidence="6">
    <location>
        <begin position="691"/>
        <end position="833"/>
    </location>
</feature>
<feature type="coiled-coil region" evidence="6">
    <location>
        <begin position="170"/>
        <end position="218"/>
    </location>
</feature>
<evidence type="ECO:0000256" key="4">
    <source>
        <dbReference type="ARBA" id="ARBA00023054"/>
    </source>
</evidence>
<comment type="subcellular location">
    <subcellularLocation>
        <location evidence="6">Cytoplasm</location>
    </subcellularLocation>
</comment>
<reference evidence="9" key="1">
    <citation type="journal article" date="2020" name="Int. J. Syst. Evol. Microbiol.">
        <title>Alteromonas alba sp. nov., a marine bacterium isolated from the seawater of the West Pacific Ocean.</title>
        <authorList>
            <person name="Sun C."/>
            <person name="Wu Y.-H."/>
            <person name="Xamxidin M."/>
            <person name="Cheng H."/>
            <person name="Xu X.-W."/>
        </authorList>
    </citation>
    <scope>NUCLEOTIDE SEQUENCE [LARGE SCALE GENOMIC DNA]</scope>
    <source>
        <strain evidence="9">9a2</strain>
    </source>
</reference>
<gene>
    <name evidence="6 8" type="primary">smc</name>
    <name evidence="8" type="ORF">C6Y39_10675</name>
</gene>
<keyword evidence="4 6" id="KW-0175">Coiled coil</keyword>
<proteinExistence type="inferred from homology"/>
<dbReference type="HAMAP" id="MF_01894">
    <property type="entry name" value="Smc_prok"/>
    <property type="match status" value="1"/>
</dbReference>
<dbReference type="SUPFAM" id="SSF52540">
    <property type="entry name" value="P-loop containing nucleoside triphosphate hydrolases"/>
    <property type="match status" value="2"/>
</dbReference>
<evidence type="ECO:0000259" key="7">
    <source>
        <dbReference type="Pfam" id="PF02463"/>
    </source>
</evidence>
<comment type="domain">
    <text evidence="6">Contains large globular domains required for ATP hydrolysis at each terminus and a third globular domain forming a flexible hinge near the middle of the molecule. These domains are separated by coiled-coil structures.</text>
</comment>
<dbReference type="InterPro" id="IPR024704">
    <property type="entry name" value="SMC"/>
</dbReference>
<dbReference type="EMBL" id="PVNO01000025">
    <property type="protein sequence ID" value="PRO69011.1"/>
    <property type="molecule type" value="Genomic_DNA"/>
</dbReference>
<organism evidence="8 9">
    <name type="scientific">Alteromonas gracilis</name>
    <dbReference type="NCBI Taxonomy" id="1479524"/>
    <lineage>
        <taxon>Bacteria</taxon>
        <taxon>Pseudomonadati</taxon>
        <taxon>Pseudomonadota</taxon>
        <taxon>Gammaproteobacteria</taxon>
        <taxon>Alteromonadales</taxon>
        <taxon>Alteromonadaceae</taxon>
        <taxon>Alteromonas/Salinimonas group</taxon>
        <taxon>Alteromonas</taxon>
    </lineage>
</organism>
<keyword evidence="3 6" id="KW-0067">ATP-binding</keyword>
<dbReference type="CDD" id="cd03278">
    <property type="entry name" value="ABC_SMC_barmotin"/>
    <property type="match status" value="2"/>
</dbReference>
<feature type="coiled-coil region" evidence="6">
    <location>
        <begin position="431"/>
        <end position="500"/>
    </location>
</feature>
<evidence type="ECO:0000256" key="1">
    <source>
        <dbReference type="ARBA" id="ARBA00022490"/>
    </source>
</evidence>
<accession>A0ABX5CRC4</accession>
<keyword evidence="5 6" id="KW-0238">DNA-binding</keyword>
<dbReference type="InterPro" id="IPR003395">
    <property type="entry name" value="RecF/RecN/SMC_N"/>
</dbReference>
<feature type="binding site" evidence="6">
    <location>
        <begin position="32"/>
        <end position="39"/>
    </location>
    <ligand>
        <name>ATP</name>
        <dbReference type="ChEBI" id="CHEBI:30616"/>
    </ligand>
</feature>
<dbReference type="PIRSF" id="PIRSF005719">
    <property type="entry name" value="SMC"/>
    <property type="match status" value="1"/>
</dbReference>
<keyword evidence="1 6" id="KW-0963">Cytoplasm</keyword>
<evidence type="ECO:0000256" key="5">
    <source>
        <dbReference type="ARBA" id="ARBA00023125"/>
    </source>
</evidence>
<evidence type="ECO:0000313" key="8">
    <source>
        <dbReference type="EMBL" id="PRO69011.1"/>
    </source>
</evidence>
<dbReference type="Pfam" id="PF02463">
    <property type="entry name" value="SMC_N"/>
    <property type="match status" value="2"/>
</dbReference>
<keyword evidence="9" id="KW-1185">Reference proteome</keyword>
<feature type="domain" description="RecF/RecN/SMC N-terminal" evidence="7">
    <location>
        <begin position="673"/>
        <end position="1167"/>
    </location>
</feature>
<evidence type="ECO:0000256" key="6">
    <source>
        <dbReference type="HAMAP-Rule" id="MF_01894"/>
    </source>
</evidence>
<feature type="domain" description="RecF/RecN/SMC N-terminal" evidence="7">
    <location>
        <begin position="3"/>
        <end position="138"/>
    </location>
</feature>
<sequence length="1183" mass="133021">MRLKKIKLAGFKSFVEPTTIPFPGEMTAIVGPNGCGKSNVIDAVRWVLGESSAKNLRGDAMTDVIFNGSSSRKPVGQCSVELVFDNSAGRIAGEFANYNELSVKRLVTRDATSTYFLNGTKCRRRDVTDLFLGTGLGPRSYAIIEQGMISRLIESKPQDLRVFIEEAAGVSKYKERRRETENRIRHTQDNLERLNDVRDELGKQLEKLQRQAAAATRYKTLRAQARELKGQLAAIRFLKNSEHIEALQKQQQALQLEVDDLVARLQGDEAGLESYKVKQVETKQIIDDLQQQLFTTSNAITRLEQNALHAKQRKVQVEQELARISEQHEVLNQSIEEAQEALAVSSEALESIEPEIALKEAELESAKERFEDAEQALREFNAKAREQEQTYNQLRQNVQQCHSQIQSTMSMQLRTSQRISEINDELTQINNEDYTNQIALLTGQCEEIELEIEEIQASLGAVDEMSSNQKAQVKELELTLREAQGKLQTARSTMAALEALQQDATHNDDTRLEGIEKLWQQFQPKESLAPCVEAILQHVKDPVVATSHSIEALLSQQESLPSGIKVFSNSAFVTNAKSGSLASALVNEVSEQGGSPQNNVLSRNRVPAFFNDIYLCENDEELTSLINSVTDDGKKLHSYFSKGFTSFISPSGLWASEQWVVKPGEVNDGALQRANKIQALGSTVEATEHLIAEVEVSLNNAQDSLAETEAQALSLKRNISEKENQLTQLKNKLSLLEMQQEQQSSRTTKLNEEREKQEIMLAKEEEQLAQLSEKLELQEAQILEHEVHIDEVNTKREANERNTTELRALVDSLTSQNHELALKKQQLENHQNLYSQQVTRNLQQREEYITNKDRLMQELTQLTSPQEVQAAELQSLLDSKAELEEMRRTKQAALDDIEQWLREAEKGHQLLGKDIQARQTNIDKLNIDIEGYRVRANTILEQLNETQQSLKSILETLPDDAEETRWQDDLERTQANLQRLGAVNLAAVEEYETQFERKSHLDTQHNDLTEALETLQSAIRKIDKETRTRFSATFEQVNEDLKSLFPKVFGGGSAYLALTDDDLLETGVTIMARPPGKKNSTIHLLSGGEKALTALSLVFAIFRLNPAPFCLLDEVDAPLDDANVGRFCNLVSEMSQTVQFIYITHNKIAMEMASHLTGVTMAEPGVSRMVAVDVDEAVAFAEA</sequence>
<comment type="subunit">
    <text evidence="6">Homodimer.</text>
</comment>
<feature type="coiled-coil region" evidence="6">
    <location>
        <begin position="244"/>
        <end position="404"/>
    </location>
</feature>
<feature type="coiled-coil region" evidence="6">
    <location>
        <begin position="876"/>
        <end position="903"/>
    </location>
</feature>
<dbReference type="Proteomes" id="UP000239539">
    <property type="component" value="Unassembled WGS sequence"/>
</dbReference>
<protein>
    <recommendedName>
        <fullName evidence="6">Chromosome partition protein Smc</fullName>
    </recommendedName>
</protein>
<evidence type="ECO:0000256" key="3">
    <source>
        <dbReference type="ARBA" id="ARBA00022840"/>
    </source>
</evidence>
<keyword evidence="2 6" id="KW-0547">Nucleotide-binding</keyword>
<comment type="similarity">
    <text evidence="6">Belongs to the SMC family.</text>
</comment>
<comment type="caution">
    <text evidence="8">The sequence shown here is derived from an EMBL/GenBank/DDBJ whole genome shotgun (WGS) entry which is preliminary data.</text>
</comment>